<sequence length="859" mass="90439">MDNFEYSIQLNDREWAEFFLASEECNLAPASLATAEEQCLSDIEQGDSHASTDGLVPARVGSEPEPGTGSSAPRGLPRDTPLRWQAGGHLSLPELLSGSEDEAELGSVGRFLCESDKLGCLSPPAMPSAQRRPPPRPPASLAGGTAQGNPGQDTAGEAAAPTSASEKGAAGGSQAMEPPSTPIAPEQGGDTGGGQPHGSTVVAPLEAAVRGSSAAPPASPEGSARKRHPSTSHSEPRLRGPPCDPPSPSLGTAQEEVSGERAGTELGSPAASPTVVRPKVPAQQKKSRKQRGASAADGDREPVGAAAQGAVAPGKAPPSSPMSSRKSKGKEKAAKAALVRLGSEEVVENKRPVPGPGMEEADPAGVAPLKQKGKEPGAQSPGKTKATKHSKAGQAGGLGVRDSPPVIPENGAMATSGEACQEMPGKPLQSKSVAAFGGDAAEGACGDSAAENPGVPAVEIPGVPAAEIPGIPAAEIPGIPTAEISRKPAAEIPRKPSEMPMVPAIEIPWEPATETLRKPSAGIPMVPTIEIPLELAPEIPRKPGIPMVPAIEIPLEPPPEIPRKPAGGNPRIPAAEIPWEPTPEMPRKLSPPSFADGASARPNTLDVTWPEMYDYLFCDSQEEEEEMEGRRSPSVEGRRSPLQREISWPELYEYFFNEPEGNRKKVKSKDRKRKKFSSLDHTELQNEDPSSAPVKDTVIISVPEVYEHIFPERPRNRMGWRGIFSITPASEVKKAVGALKSLLQRRIHLVRGQGPPSQALVRRGSGEKLALVPLAPLGRGQVWPEGEDMALALRGTAEDPRVLTNKDMCLVFCAFASWAVKTSDLQAPDAWKTMFLASFGTLSAIRCFRRQVREGQPRT</sequence>
<feature type="region of interest" description="Disordered" evidence="1">
    <location>
        <begin position="39"/>
        <end position="87"/>
    </location>
</feature>
<evidence type="ECO:0000313" key="2">
    <source>
        <dbReference type="EMBL" id="KAJ7412363.1"/>
    </source>
</evidence>
<protein>
    <submittedName>
        <fullName evidence="2">PPARGC1 and ESRR induced regulator, muscle 1</fullName>
    </submittedName>
</protein>
<dbReference type="Proteomes" id="UP001145742">
    <property type="component" value="Unassembled WGS sequence"/>
</dbReference>
<evidence type="ECO:0000313" key="3">
    <source>
        <dbReference type="Proteomes" id="UP001145742"/>
    </source>
</evidence>
<proteinExistence type="predicted"/>
<feature type="region of interest" description="Disordered" evidence="1">
    <location>
        <begin position="117"/>
        <end position="426"/>
    </location>
</feature>
<keyword evidence="3" id="KW-1185">Reference proteome</keyword>
<dbReference type="PANTHER" id="PTHR47282:SF1">
    <property type="entry name" value="PGC-1 AND ERR-INDUCED REGULATOR IN MUSCLE PROTEIN 1"/>
    <property type="match status" value="1"/>
</dbReference>
<dbReference type="InterPro" id="IPR043442">
    <property type="entry name" value="Perm1"/>
</dbReference>
<comment type="caution">
    <text evidence="2">The sequence shown here is derived from an EMBL/GenBank/DDBJ whole genome shotgun (WGS) entry which is preliminary data.</text>
</comment>
<reference evidence="2" key="1">
    <citation type="submission" date="2019-10" db="EMBL/GenBank/DDBJ databases">
        <authorList>
            <person name="Soares A.E.R."/>
            <person name="Aleixo A."/>
            <person name="Schneider P."/>
            <person name="Miyaki C.Y."/>
            <person name="Schneider M.P."/>
            <person name="Mello C."/>
            <person name="Vasconcelos A.T.R."/>
        </authorList>
    </citation>
    <scope>NUCLEOTIDE SEQUENCE</scope>
    <source>
        <tissue evidence="2">Muscle</tissue>
    </source>
</reference>
<dbReference type="PANTHER" id="PTHR47282">
    <property type="entry name" value="PGC-1 AND ERR-INDUCED REGULATOR IN MUSCLE PROTEIN 1"/>
    <property type="match status" value="1"/>
</dbReference>
<accession>A0ABQ9D5H9</accession>
<feature type="compositionally biased region" description="Basic residues" evidence="1">
    <location>
        <begin position="664"/>
        <end position="676"/>
    </location>
</feature>
<gene>
    <name evidence="2" type="primary">PERM1</name>
    <name evidence="2" type="ORF">WISP_96434</name>
</gene>
<name>A0ABQ9D5H9_9PASS</name>
<dbReference type="EMBL" id="WHWB01034248">
    <property type="protein sequence ID" value="KAJ7412363.1"/>
    <property type="molecule type" value="Genomic_DNA"/>
</dbReference>
<feature type="compositionally biased region" description="Low complexity" evidence="1">
    <location>
        <begin position="303"/>
        <end position="314"/>
    </location>
</feature>
<organism evidence="2 3">
    <name type="scientific">Willisornis vidua</name>
    <name type="common">Xingu scale-backed antbird</name>
    <dbReference type="NCBI Taxonomy" id="1566151"/>
    <lineage>
        <taxon>Eukaryota</taxon>
        <taxon>Metazoa</taxon>
        <taxon>Chordata</taxon>
        <taxon>Craniata</taxon>
        <taxon>Vertebrata</taxon>
        <taxon>Euteleostomi</taxon>
        <taxon>Archelosauria</taxon>
        <taxon>Archosauria</taxon>
        <taxon>Dinosauria</taxon>
        <taxon>Saurischia</taxon>
        <taxon>Theropoda</taxon>
        <taxon>Coelurosauria</taxon>
        <taxon>Aves</taxon>
        <taxon>Neognathae</taxon>
        <taxon>Neoaves</taxon>
        <taxon>Telluraves</taxon>
        <taxon>Australaves</taxon>
        <taxon>Passeriformes</taxon>
        <taxon>Thamnophilidae</taxon>
        <taxon>Willisornis</taxon>
    </lineage>
</organism>
<evidence type="ECO:0000256" key="1">
    <source>
        <dbReference type="SAM" id="MobiDB-lite"/>
    </source>
</evidence>
<feature type="region of interest" description="Disordered" evidence="1">
    <location>
        <begin position="663"/>
        <end position="693"/>
    </location>
</feature>